<feature type="transmembrane region" description="Helical" evidence="1">
    <location>
        <begin position="106"/>
        <end position="124"/>
    </location>
</feature>
<accession>U7USR3</accession>
<dbReference type="PATRIC" id="fig|1111454.3.peg.409"/>
<keyword evidence="1" id="KW-0812">Transmembrane</keyword>
<keyword evidence="1" id="KW-0472">Membrane</keyword>
<proteinExistence type="predicted"/>
<gene>
    <name evidence="3" type="ORF">HMPREF1250_2076</name>
</gene>
<dbReference type="Pfam" id="PF03772">
    <property type="entry name" value="Competence"/>
    <property type="match status" value="1"/>
</dbReference>
<dbReference type="EMBL" id="AWXA01000007">
    <property type="protein sequence ID" value="ERT61934.1"/>
    <property type="molecule type" value="Genomic_DNA"/>
</dbReference>
<evidence type="ECO:0000259" key="2">
    <source>
        <dbReference type="Pfam" id="PF03772"/>
    </source>
</evidence>
<feature type="transmembrane region" description="Helical" evidence="1">
    <location>
        <begin position="73"/>
        <end position="99"/>
    </location>
</feature>
<dbReference type="eggNOG" id="COG0658">
    <property type="taxonomic scope" value="Bacteria"/>
</dbReference>
<feature type="transmembrane region" description="Helical" evidence="1">
    <location>
        <begin position="136"/>
        <end position="154"/>
    </location>
</feature>
<dbReference type="InterPro" id="IPR004477">
    <property type="entry name" value="ComEC_N"/>
</dbReference>
<evidence type="ECO:0000313" key="3">
    <source>
        <dbReference type="EMBL" id="ERT61934.1"/>
    </source>
</evidence>
<dbReference type="STRING" id="1111454.HMPREF1250_2076"/>
<keyword evidence="1" id="KW-1133">Transmembrane helix</keyword>
<keyword evidence="4" id="KW-1185">Reference proteome</keyword>
<comment type="caution">
    <text evidence="3">The sequence shown here is derived from an EMBL/GenBank/DDBJ whole genome shotgun (WGS) entry which is preliminary data.</text>
</comment>
<evidence type="ECO:0000256" key="1">
    <source>
        <dbReference type="SAM" id="Phobius"/>
    </source>
</evidence>
<feature type="transmembrane region" description="Helical" evidence="1">
    <location>
        <begin position="41"/>
        <end position="61"/>
    </location>
</feature>
<name>U7USR3_9FIRM</name>
<dbReference type="Proteomes" id="UP000017090">
    <property type="component" value="Unassembled WGS sequence"/>
</dbReference>
<feature type="transmembrane region" description="Helical" evidence="1">
    <location>
        <begin position="161"/>
        <end position="179"/>
    </location>
</feature>
<protein>
    <submittedName>
        <fullName evidence="3">Competence domain protein</fullName>
    </submittedName>
</protein>
<sequence>MTLADPYLLFDLSFRLSCGAAAGIILFRPRLLPFCRFLPSAAAAALAVCLSAQILLVPLLLAEFSSLPVYSFLANVTVGTVLDAVIVLGLLAAAAAYVLPVAATPLLWLIKILLNAAVGANYVIASLPGSRLWHGALPWFAVVAYYLFVAALLAAPYRKRLLLAGGVLLFSFSLAAWAAQGERTIYVFDVGSDRATCRVDAEGNAALWYNRRRWSSPVRSQAVLVPALRHAGVFQLRELHVGGFEAERTAAQLGRAFACQAERIHIRTELTAPLRLTESKTPYYLCASAAAVPETAALLEIRSCGGGDGLPAAAALIVSAAPGEERRCAAWRRAAARAGIPFFSPAVDGEIIAEEKAGIWKIRTYGGETF</sequence>
<feature type="transmembrane region" description="Helical" evidence="1">
    <location>
        <begin position="12"/>
        <end position="29"/>
    </location>
</feature>
<evidence type="ECO:0000313" key="4">
    <source>
        <dbReference type="Proteomes" id="UP000017090"/>
    </source>
</evidence>
<dbReference type="OrthoDB" id="9761531at2"/>
<reference evidence="3 4" key="1">
    <citation type="submission" date="2013-09" db="EMBL/GenBank/DDBJ databases">
        <authorList>
            <person name="Durkin A.S."/>
            <person name="Haft D.R."/>
            <person name="McCorrison J."/>
            <person name="Torralba M."/>
            <person name="Gillis M."/>
            <person name="Haft D.H."/>
            <person name="Methe B."/>
            <person name="Sutton G."/>
            <person name="Nelson K.E."/>
        </authorList>
    </citation>
    <scope>NUCLEOTIDE SEQUENCE [LARGE SCALE GENOMIC DNA]</scope>
    <source>
        <strain evidence="3 4">BV3C16-1</strain>
    </source>
</reference>
<dbReference type="AlphaFoldDB" id="U7USR3"/>
<organism evidence="3 4">
    <name type="scientific">Megasphaera vaginalis</name>
    <name type="common">ex Srinivasan et al. 2021</name>
    <dbReference type="NCBI Taxonomy" id="1111454"/>
    <lineage>
        <taxon>Bacteria</taxon>
        <taxon>Bacillati</taxon>
        <taxon>Bacillota</taxon>
        <taxon>Negativicutes</taxon>
        <taxon>Veillonellales</taxon>
        <taxon>Veillonellaceae</taxon>
        <taxon>Megasphaera</taxon>
    </lineage>
</organism>
<feature type="domain" description="ComEC/Rec2-related protein" evidence="2">
    <location>
        <begin position="3"/>
        <end position="156"/>
    </location>
</feature>